<reference evidence="1 2" key="1">
    <citation type="journal article" date="2015" name="Genome Announc.">
        <title>Expanding the biotechnology potential of lactobacilli through comparative genomics of 213 strains and associated genera.</title>
        <authorList>
            <person name="Sun Z."/>
            <person name="Harris H.M."/>
            <person name="McCann A."/>
            <person name="Guo C."/>
            <person name="Argimon S."/>
            <person name="Zhang W."/>
            <person name="Yang X."/>
            <person name="Jeffery I.B."/>
            <person name="Cooney J.C."/>
            <person name="Kagawa T.F."/>
            <person name="Liu W."/>
            <person name="Song Y."/>
            <person name="Salvetti E."/>
            <person name="Wrobel A."/>
            <person name="Rasinkangas P."/>
            <person name="Parkhill J."/>
            <person name="Rea M.C."/>
            <person name="O'Sullivan O."/>
            <person name="Ritari J."/>
            <person name="Douillard F.P."/>
            <person name="Paul Ross R."/>
            <person name="Yang R."/>
            <person name="Briner A.E."/>
            <person name="Felis G.E."/>
            <person name="de Vos W.M."/>
            <person name="Barrangou R."/>
            <person name="Klaenhammer T.R."/>
            <person name="Caufield P.W."/>
            <person name="Cui Y."/>
            <person name="Zhang H."/>
            <person name="O'Toole P.W."/>
        </authorList>
    </citation>
    <scope>NUCLEOTIDE SEQUENCE [LARGE SCALE GENOMIC DNA]</scope>
    <source>
        <strain evidence="1 2">DSM 21775</strain>
    </source>
</reference>
<evidence type="ECO:0000313" key="1">
    <source>
        <dbReference type="EMBL" id="KRN02258.1"/>
    </source>
</evidence>
<accession>A0A0R2DE97</accession>
<dbReference type="PATRIC" id="fig|1423803.3.peg.2193"/>
<dbReference type="STRING" id="1423803.FD13_GL002131"/>
<dbReference type="EMBL" id="AYZH01000009">
    <property type="protein sequence ID" value="KRN02258.1"/>
    <property type="molecule type" value="Genomic_DNA"/>
</dbReference>
<comment type="caution">
    <text evidence="1">The sequence shown here is derived from an EMBL/GenBank/DDBJ whole genome shotgun (WGS) entry which is preliminary data.</text>
</comment>
<gene>
    <name evidence="1" type="ORF">FD13_GL002131</name>
</gene>
<protein>
    <submittedName>
        <fullName evidence="1">Uncharacterized protein</fullName>
    </submittedName>
</protein>
<keyword evidence="2" id="KW-1185">Reference proteome</keyword>
<dbReference type="AlphaFoldDB" id="A0A0R2DE97"/>
<evidence type="ECO:0000313" key="2">
    <source>
        <dbReference type="Proteomes" id="UP000051589"/>
    </source>
</evidence>
<proteinExistence type="predicted"/>
<sequence>MKMTTLTANELRALLKQSAAFKNAQAILADEWGARAEENPLFRAPISVADLQFAKNLQATGVSQRGVDFEDYAAVQDWIAANRQFLTETDLAWLQRPFD</sequence>
<dbReference type="Proteomes" id="UP000051589">
    <property type="component" value="Unassembled WGS sequence"/>
</dbReference>
<name>A0A0R2DE97_9LACO</name>
<organism evidence="1 2">
    <name type="scientific">Levilactobacillus senmaizukei DSM 21775 = NBRC 103853</name>
    <dbReference type="NCBI Taxonomy" id="1423803"/>
    <lineage>
        <taxon>Bacteria</taxon>
        <taxon>Bacillati</taxon>
        <taxon>Bacillota</taxon>
        <taxon>Bacilli</taxon>
        <taxon>Lactobacillales</taxon>
        <taxon>Lactobacillaceae</taxon>
        <taxon>Levilactobacillus</taxon>
    </lineage>
</organism>